<comment type="caution">
    <text evidence="1">The sequence shown here is derived from an EMBL/GenBank/DDBJ whole genome shotgun (WGS) entry which is preliminary data.</text>
</comment>
<accession>A0ACA9YAX3</accession>
<dbReference type="Proteomes" id="UP001152531">
    <property type="component" value="Unassembled WGS sequence"/>
</dbReference>
<proteinExistence type="predicted"/>
<reference evidence="1" key="1">
    <citation type="submission" date="2022-06" db="EMBL/GenBank/DDBJ databases">
        <authorList>
            <person name="Legras J.-L."/>
            <person name="Devillers H."/>
            <person name="Grondin C."/>
        </authorList>
    </citation>
    <scope>NUCLEOTIDE SEQUENCE</scope>
    <source>
        <strain evidence="1">CLIB 1444</strain>
    </source>
</reference>
<evidence type="ECO:0000313" key="2">
    <source>
        <dbReference type="Proteomes" id="UP001152531"/>
    </source>
</evidence>
<keyword evidence="2" id="KW-1185">Reference proteome</keyword>
<gene>
    <name evidence="1" type="ORF">CLIB1444_06S05314</name>
</gene>
<sequence length="660" mass="75331">MEWSLAVNGGQMMCPSGVNGGYSEDGRHFITVLSHQIRVYFLSTRQCIKTIEGNFQDLVDVKVKGDELWIGFSNRTIKVNWKSGQEELVHDNGVMRFFNNTLCIDNELRLTDFDQASINIITDLGSSYIFAISANRKFISILSHNQLFKYHIENETLDKIPFTYKSSIISIDISNDGTIALGSSSGPIQIIFPDNQEKLLKWHIGPVKSLVFTNSNQLVSGGMEKVLVIWSIITDKLQFLPRLNGVIDKIFIDHNKIDNYNVILNHGNGYELLILSAVDLISRLSVNTIRPNKLSNKNSIVTVAEIFNNNLYLTNDSLLQIYNVDKNEQSSIINLSESIGMGKVKSELKLNDPVITHLKFNSDYMCTFDKLVGNNDYLSKDDITYCLKFWKKNGETWDLITKIINPHYNLPVINVMPFQDGFITIDNRCNLRFWRFKKGQWSLVKNKIMNLPITKFINIDISDDNSLIVLSYDNKLIFFNNNLIKLDVNLNLSDCNIRGLQILKNQLIVLSKTRILSFNLIDFTVTKQFKIPEKIPIGGNHLIAKNSLLCLSIGEFIIIMDNLLNPIFTHEHSNKILSIIKYNNSFIFIDELKRLGFINNGSINLSIDEEITPQITKSNGDVKVDEVEHLSLKVFDNNSFNFESDNLDSIFEKIIKIVNN</sequence>
<dbReference type="EMBL" id="CALSDN010000006">
    <property type="protein sequence ID" value="CAH6721575.1"/>
    <property type="molecule type" value="Genomic_DNA"/>
</dbReference>
<evidence type="ECO:0000313" key="1">
    <source>
        <dbReference type="EMBL" id="CAH6721575.1"/>
    </source>
</evidence>
<name>A0ACA9YAX3_9ASCO</name>
<protein>
    <submittedName>
        <fullName evidence="1">NET1-associated nuclear protein 1</fullName>
    </submittedName>
</protein>
<organism evidence="1 2">
    <name type="scientific">[Candida] jaroonii</name>
    <dbReference type="NCBI Taxonomy" id="467808"/>
    <lineage>
        <taxon>Eukaryota</taxon>
        <taxon>Fungi</taxon>
        <taxon>Dikarya</taxon>
        <taxon>Ascomycota</taxon>
        <taxon>Saccharomycotina</taxon>
        <taxon>Pichiomycetes</taxon>
        <taxon>Debaryomycetaceae</taxon>
        <taxon>Yamadazyma</taxon>
    </lineage>
</organism>